<comment type="caution">
    <text evidence="1">The sequence shown here is derived from an EMBL/GenBank/DDBJ whole genome shotgun (WGS) entry which is preliminary data.</text>
</comment>
<dbReference type="EMBL" id="BSST01000001">
    <property type="protein sequence ID" value="GLX79204.1"/>
    <property type="molecule type" value="Genomic_DNA"/>
</dbReference>
<proteinExistence type="predicted"/>
<gene>
    <name evidence="1" type="ORF">tinsulaeT_25440</name>
</gene>
<reference evidence="1 2" key="1">
    <citation type="submission" date="2023-03" db="EMBL/GenBank/DDBJ databases">
        <title>Draft genome sequence of Thalassotalea insulae KCTC 62186T.</title>
        <authorList>
            <person name="Sawabe T."/>
        </authorList>
    </citation>
    <scope>NUCLEOTIDE SEQUENCE [LARGE SCALE GENOMIC DNA]</scope>
    <source>
        <strain evidence="1 2">KCTC 62186</strain>
    </source>
</reference>
<evidence type="ECO:0000313" key="2">
    <source>
        <dbReference type="Proteomes" id="UP001157186"/>
    </source>
</evidence>
<dbReference type="Proteomes" id="UP001157186">
    <property type="component" value="Unassembled WGS sequence"/>
</dbReference>
<evidence type="ECO:0000313" key="1">
    <source>
        <dbReference type="EMBL" id="GLX79204.1"/>
    </source>
</evidence>
<name>A0ABQ6GV22_9GAMM</name>
<keyword evidence="2" id="KW-1185">Reference proteome</keyword>
<organism evidence="1 2">
    <name type="scientific">Thalassotalea insulae</name>
    <dbReference type="NCBI Taxonomy" id="2056778"/>
    <lineage>
        <taxon>Bacteria</taxon>
        <taxon>Pseudomonadati</taxon>
        <taxon>Pseudomonadota</taxon>
        <taxon>Gammaproteobacteria</taxon>
        <taxon>Alteromonadales</taxon>
        <taxon>Colwelliaceae</taxon>
        <taxon>Thalassotalea</taxon>
    </lineage>
</organism>
<dbReference type="RefSeq" id="WP_284245104.1">
    <property type="nucleotide sequence ID" value="NZ_BSST01000001.1"/>
</dbReference>
<accession>A0ABQ6GV22</accession>
<sequence length="115" mass="12879">MITISADIQLNEDISQLLEKNKELENIAPDEQVTTHKTEKANNPDHVSTMASASSYQQLAKLRSSINAQKIQNNLHGLQRFKSASVMTANPDLVLHSITKMTKDFRMYSEGALYS</sequence>
<protein>
    <submittedName>
        <fullName evidence="1">Uncharacterized protein</fullName>
    </submittedName>
</protein>